<reference evidence="1 2" key="1">
    <citation type="journal article" date="2014" name="Agronomy (Basel)">
        <title>A Draft Genome Sequence for Ensete ventricosum, the Drought-Tolerant Tree Against Hunger.</title>
        <authorList>
            <person name="Harrison J."/>
            <person name="Moore K.A."/>
            <person name="Paszkiewicz K."/>
            <person name="Jones T."/>
            <person name="Grant M."/>
            <person name="Ambacheew D."/>
            <person name="Muzemil S."/>
            <person name="Studholme D.J."/>
        </authorList>
    </citation>
    <scope>NUCLEOTIDE SEQUENCE [LARGE SCALE GENOMIC DNA]</scope>
</reference>
<evidence type="ECO:0000313" key="2">
    <source>
        <dbReference type="Proteomes" id="UP000287651"/>
    </source>
</evidence>
<dbReference type="Proteomes" id="UP000287651">
    <property type="component" value="Unassembled WGS sequence"/>
</dbReference>
<accession>A0A426Z3H5</accession>
<dbReference type="EMBL" id="AMZH03008635">
    <property type="protein sequence ID" value="RRT58529.1"/>
    <property type="molecule type" value="Genomic_DNA"/>
</dbReference>
<organism evidence="1 2">
    <name type="scientific">Ensete ventricosum</name>
    <name type="common">Abyssinian banana</name>
    <name type="synonym">Musa ensete</name>
    <dbReference type="NCBI Taxonomy" id="4639"/>
    <lineage>
        <taxon>Eukaryota</taxon>
        <taxon>Viridiplantae</taxon>
        <taxon>Streptophyta</taxon>
        <taxon>Embryophyta</taxon>
        <taxon>Tracheophyta</taxon>
        <taxon>Spermatophyta</taxon>
        <taxon>Magnoliopsida</taxon>
        <taxon>Liliopsida</taxon>
        <taxon>Zingiberales</taxon>
        <taxon>Musaceae</taxon>
        <taxon>Ensete</taxon>
    </lineage>
</organism>
<name>A0A426Z3H5_ENSVE</name>
<sequence length="154" mass="16656">MSSCQHVDPMDDPCFRRSLPSISMESSTPFGEGRSDSVRDEGALHWLQDEGFNLVLLPPPILVFVMVVVSVHCQSTDALAMQLPLWQTTFLPVTKLSGVELRCQLDLFSSECVTAVAWGEGVAPCYINGHGVGSVVSGHLHLGFQIGCRLGPSD</sequence>
<proteinExistence type="predicted"/>
<gene>
    <name evidence="1" type="ORF">B296_00046534</name>
</gene>
<evidence type="ECO:0000313" key="1">
    <source>
        <dbReference type="EMBL" id="RRT58529.1"/>
    </source>
</evidence>
<comment type="caution">
    <text evidence="1">The sequence shown here is derived from an EMBL/GenBank/DDBJ whole genome shotgun (WGS) entry which is preliminary data.</text>
</comment>
<protein>
    <submittedName>
        <fullName evidence="1">Uncharacterized protein</fullName>
    </submittedName>
</protein>
<dbReference type="AlphaFoldDB" id="A0A426Z3H5"/>